<comment type="subcellular location">
    <subcellularLocation>
        <location evidence="1">Cell membrane</location>
        <topology evidence="1">Multi-pass membrane protein</topology>
    </subcellularLocation>
</comment>
<keyword evidence="5 8" id="KW-0812">Transmembrane</keyword>
<dbReference type="CDD" id="cd12822">
    <property type="entry name" value="TmCorA-like"/>
    <property type="match status" value="1"/>
</dbReference>
<keyword evidence="4" id="KW-1003">Cell membrane</keyword>
<dbReference type="AlphaFoldDB" id="A0A1G1WC69"/>
<keyword evidence="6 8" id="KW-1133">Transmembrane helix</keyword>
<dbReference type="EMBL" id="MHCS01000048">
    <property type="protein sequence ID" value="OGY25275.1"/>
    <property type="molecule type" value="Genomic_DNA"/>
</dbReference>
<dbReference type="Gene3D" id="1.20.58.340">
    <property type="entry name" value="Magnesium transport protein CorA, transmembrane region"/>
    <property type="match status" value="2"/>
</dbReference>
<dbReference type="Gene3D" id="3.30.460.20">
    <property type="entry name" value="CorA soluble domain-like"/>
    <property type="match status" value="1"/>
</dbReference>
<evidence type="ECO:0000313" key="9">
    <source>
        <dbReference type="EMBL" id="OGY25275.1"/>
    </source>
</evidence>
<dbReference type="SUPFAM" id="SSF143865">
    <property type="entry name" value="CorA soluble domain-like"/>
    <property type="match status" value="1"/>
</dbReference>
<evidence type="ECO:0000256" key="1">
    <source>
        <dbReference type="ARBA" id="ARBA00004651"/>
    </source>
</evidence>
<gene>
    <name evidence="9" type="ORF">A2Z11_02815</name>
</gene>
<dbReference type="GO" id="GO:0050897">
    <property type="term" value="F:cobalt ion binding"/>
    <property type="evidence" value="ECO:0007669"/>
    <property type="project" value="TreeGrafter"/>
</dbReference>
<keyword evidence="3" id="KW-0813">Transport</keyword>
<evidence type="ECO:0000256" key="4">
    <source>
        <dbReference type="ARBA" id="ARBA00022475"/>
    </source>
</evidence>
<organism evidence="9 10">
    <name type="scientific">Candidatus Woykebacteria bacterium RBG_16_43_9</name>
    <dbReference type="NCBI Taxonomy" id="1802596"/>
    <lineage>
        <taxon>Bacteria</taxon>
        <taxon>Candidatus Woykeibacteriota</taxon>
    </lineage>
</organism>
<dbReference type="InterPro" id="IPR002523">
    <property type="entry name" value="MgTranspt_CorA/ZnTranspt_ZntB"/>
</dbReference>
<comment type="caution">
    <text evidence="9">The sequence shown here is derived from an EMBL/GenBank/DDBJ whole genome shotgun (WGS) entry which is preliminary data.</text>
</comment>
<dbReference type="GO" id="GO:0005886">
    <property type="term" value="C:plasma membrane"/>
    <property type="evidence" value="ECO:0007669"/>
    <property type="project" value="UniProtKB-SubCell"/>
</dbReference>
<reference evidence="9 10" key="1">
    <citation type="journal article" date="2016" name="Nat. Commun.">
        <title>Thousands of microbial genomes shed light on interconnected biogeochemical processes in an aquifer system.</title>
        <authorList>
            <person name="Anantharaman K."/>
            <person name="Brown C.T."/>
            <person name="Hug L.A."/>
            <person name="Sharon I."/>
            <person name="Castelle C.J."/>
            <person name="Probst A.J."/>
            <person name="Thomas B.C."/>
            <person name="Singh A."/>
            <person name="Wilkins M.J."/>
            <person name="Karaoz U."/>
            <person name="Brodie E.L."/>
            <person name="Williams K.H."/>
            <person name="Hubbard S.S."/>
            <person name="Banfield J.F."/>
        </authorList>
    </citation>
    <scope>NUCLEOTIDE SEQUENCE [LARGE SCALE GENOMIC DNA]</scope>
</reference>
<evidence type="ECO:0008006" key="11">
    <source>
        <dbReference type="Google" id="ProtNLM"/>
    </source>
</evidence>
<evidence type="ECO:0000256" key="6">
    <source>
        <dbReference type="ARBA" id="ARBA00022989"/>
    </source>
</evidence>
<evidence type="ECO:0000256" key="5">
    <source>
        <dbReference type="ARBA" id="ARBA00022692"/>
    </source>
</evidence>
<feature type="transmembrane region" description="Helical" evidence="8">
    <location>
        <begin position="246"/>
        <end position="268"/>
    </location>
</feature>
<accession>A0A1G1WC69</accession>
<dbReference type="SUPFAM" id="SSF144083">
    <property type="entry name" value="Magnesium transport protein CorA, transmembrane region"/>
    <property type="match status" value="1"/>
</dbReference>
<evidence type="ECO:0000256" key="2">
    <source>
        <dbReference type="ARBA" id="ARBA00009765"/>
    </source>
</evidence>
<dbReference type="PANTHER" id="PTHR46494">
    <property type="entry name" value="CORA FAMILY METAL ION TRANSPORTER (EUROFUNG)"/>
    <property type="match status" value="1"/>
</dbReference>
<dbReference type="InterPro" id="IPR045863">
    <property type="entry name" value="CorA_TM1_TM2"/>
</dbReference>
<proteinExistence type="inferred from homology"/>
<evidence type="ECO:0000256" key="3">
    <source>
        <dbReference type="ARBA" id="ARBA00022448"/>
    </source>
</evidence>
<sequence length="307" mass="35784">MKIIIEKGLRWIDVEHPSKPNIEKLSEEFPSFHPLTLEDTLSPIQRPKVDVFSDHLFIVLHFPVYEKKTRRITSAEVDIFVGKGFLVTLHDSRLKPLVEFFDEVLDNKKTRREIFLKGSAGYLLYVILNKILDATFPVLYRIDTELDIIEDKIFEREKISKQIEALSDQRRNILSYRRIISPQRAILPLVRDRLRLVGIREQMTVYFNDLVDHIEKMWQTLEEQKEVAEGLHDSTAALVNTLTNDVVRVLTVITVVFLPLTLIASVFGMNVPLPHYKEPIAFPAIMVTMLLILIVLVFIFRKILKWL</sequence>
<evidence type="ECO:0000256" key="8">
    <source>
        <dbReference type="SAM" id="Phobius"/>
    </source>
</evidence>
<protein>
    <recommendedName>
        <fullName evidence="11">Magnesium transport protein CorA</fullName>
    </recommendedName>
</protein>
<dbReference type="PANTHER" id="PTHR46494:SF1">
    <property type="entry name" value="CORA FAMILY METAL ION TRANSPORTER (EUROFUNG)"/>
    <property type="match status" value="1"/>
</dbReference>
<dbReference type="GO" id="GO:0015087">
    <property type="term" value="F:cobalt ion transmembrane transporter activity"/>
    <property type="evidence" value="ECO:0007669"/>
    <property type="project" value="TreeGrafter"/>
</dbReference>
<dbReference type="InterPro" id="IPR045861">
    <property type="entry name" value="CorA_cytoplasmic_dom"/>
</dbReference>
<dbReference type="GO" id="GO:0015095">
    <property type="term" value="F:magnesium ion transmembrane transporter activity"/>
    <property type="evidence" value="ECO:0007669"/>
    <property type="project" value="TreeGrafter"/>
</dbReference>
<keyword evidence="7 8" id="KW-0472">Membrane</keyword>
<dbReference type="Pfam" id="PF01544">
    <property type="entry name" value="CorA"/>
    <property type="match status" value="1"/>
</dbReference>
<evidence type="ECO:0000256" key="7">
    <source>
        <dbReference type="ARBA" id="ARBA00023136"/>
    </source>
</evidence>
<evidence type="ECO:0000313" key="10">
    <source>
        <dbReference type="Proteomes" id="UP000176389"/>
    </source>
</evidence>
<feature type="transmembrane region" description="Helical" evidence="8">
    <location>
        <begin position="280"/>
        <end position="300"/>
    </location>
</feature>
<dbReference type="STRING" id="1802596.A2Z11_02815"/>
<name>A0A1G1WC69_9BACT</name>
<dbReference type="GO" id="GO:0000287">
    <property type="term" value="F:magnesium ion binding"/>
    <property type="evidence" value="ECO:0007669"/>
    <property type="project" value="TreeGrafter"/>
</dbReference>
<comment type="similarity">
    <text evidence="2">Belongs to the CorA metal ion transporter (MIT) (TC 1.A.35) family.</text>
</comment>
<dbReference type="Proteomes" id="UP000176389">
    <property type="component" value="Unassembled WGS sequence"/>
</dbReference>